<comment type="caution">
    <text evidence="2">The sequence shown here is derived from an EMBL/GenBank/DDBJ whole genome shotgun (WGS) entry which is preliminary data.</text>
</comment>
<dbReference type="Gene3D" id="3.30.1190.10">
    <property type="entry name" value="DNA-binding protein Tfx superfamily, archaea"/>
    <property type="match status" value="1"/>
</dbReference>
<dbReference type="InterPro" id="IPR007627">
    <property type="entry name" value="RNA_pol_sigma70_r2"/>
</dbReference>
<dbReference type="InterPro" id="IPR013325">
    <property type="entry name" value="RNA_pol_sigma_r2"/>
</dbReference>
<dbReference type="InterPro" id="IPR013324">
    <property type="entry name" value="RNA_pol_sigma_r3/r4-like"/>
</dbReference>
<evidence type="ECO:0000313" key="3">
    <source>
        <dbReference type="Proteomes" id="UP001200430"/>
    </source>
</evidence>
<keyword evidence="3" id="KW-1185">Reference proteome</keyword>
<evidence type="ECO:0000259" key="1">
    <source>
        <dbReference type="Pfam" id="PF04542"/>
    </source>
</evidence>
<dbReference type="Proteomes" id="UP001200430">
    <property type="component" value="Unassembled WGS sequence"/>
</dbReference>
<dbReference type="Pfam" id="PF04542">
    <property type="entry name" value="Sigma70_r2"/>
    <property type="match status" value="1"/>
</dbReference>
<accession>A0ABS9EQW3</accession>
<dbReference type="RefSeq" id="WP_236098979.1">
    <property type="nucleotide sequence ID" value="NZ_JAKGUD010000004.1"/>
</dbReference>
<protein>
    <submittedName>
        <fullName evidence="2">Sigma-70 family RNA polymerase sigma factor</fullName>
    </submittedName>
</protein>
<dbReference type="NCBIfam" id="TIGR02937">
    <property type="entry name" value="sigma70-ECF"/>
    <property type="match status" value="1"/>
</dbReference>
<dbReference type="Gene3D" id="1.10.1740.10">
    <property type="match status" value="1"/>
</dbReference>
<evidence type="ECO:0000313" key="2">
    <source>
        <dbReference type="EMBL" id="MCF4142218.1"/>
    </source>
</evidence>
<organism evidence="2 3">
    <name type="scientific">Dethiosulfovibrio marinus</name>
    <dbReference type="NCBI Taxonomy" id="133532"/>
    <lineage>
        <taxon>Bacteria</taxon>
        <taxon>Thermotogati</taxon>
        <taxon>Synergistota</taxon>
        <taxon>Synergistia</taxon>
        <taxon>Synergistales</taxon>
        <taxon>Dethiosulfovibrionaceae</taxon>
        <taxon>Dethiosulfovibrio</taxon>
    </lineage>
</organism>
<dbReference type="InterPro" id="IPR036657">
    <property type="entry name" value="Tfx_DNA-bd_sf_arc"/>
</dbReference>
<sequence>MRQEKKKTIKPIDESKIIGGDCPCDGTDDILDLEELVLRFLPLIKSLAKRYAGRGADFEELLGEAACHALELIIQYPDEQPLPLYLSNMLPGRVRDAAKKLRRQADHGSFEEMAETGYEPEDPNPLYNPKLLLAGIPIDPQEFLLVEGLLRGLRQKEIAKDLGCSQQNVSIMVRKLRKKLEDFLKDLL</sequence>
<proteinExistence type="predicted"/>
<dbReference type="SUPFAM" id="SSF88946">
    <property type="entry name" value="Sigma2 domain of RNA polymerase sigma factors"/>
    <property type="match status" value="1"/>
</dbReference>
<dbReference type="EMBL" id="JAKGUD010000004">
    <property type="protein sequence ID" value="MCF4142218.1"/>
    <property type="molecule type" value="Genomic_DNA"/>
</dbReference>
<dbReference type="SUPFAM" id="SSF88659">
    <property type="entry name" value="Sigma3 and sigma4 domains of RNA polymerase sigma factors"/>
    <property type="match status" value="1"/>
</dbReference>
<dbReference type="InterPro" id="IPR014284">
    <property type="entry name" value="RNA_pol_sigma-70_dom"/>
</dbReference>
<gene>
    <name evidence="2" type="ORF">L2W38_05280</name>
</gene>
<feature type="domain" description="RNA polymerase sigma-70 region 2" evidence="1">
    <location>
        <begin position="36"/>
        <end position="103"/>
    </location>
</feature>
<name>A0ABS9EQW3_9BACT</name>
<reference evidence="2 3" key="1">
    <citation type="submission" date="2022-01" db="EMBL/GenBank/DDBJ databases">
        <title>Dethiosulfovibrio faecalis sp. nov., a novel proteolytic, non-sulfur-reducing bacterium isolated from a marine aquaculture solid waste bioreactor.</title>
        <authorList>
            <person name="Grabowski S."/>
            <person name="Apolinario E."/>
            <person name="Schneider N."/>
            <person name="Marshall C.W."/>
            <person name="Sowers K.R."/>
        </authorList>
    </citation>
    <scope>NUCLEOTIDE SEQUENCE [LARGE SCALE GENOMIC DNA]</scope>
    <source>
        <strain evidence="2 3">DSM 12537</strain>
    </source>
</reference>